<dbReference type="RefSeq" id="WP_195896820.1">
    <property type="nucleotide sequence ID" value="NZ_JADOGI010000054.1"/>
</dbReference>
<accession>A0A931ACW1</accession>
<protein>
    <submittedName>
        <fullName evidence="1">Uncharacterized protein</fullName>
    </submittedName>
</protein>
<keyword evidence="2" id="KW-1185">Reference proteome</keyword>
<dbReference type="AlphaFoldDB" id="A0A931ACW1"/>
<dbReference type="Proteomes" id="UP000605361">
    <property type="component" value="Unassembled WGS sequence"/>
</dbReference>
<reference evidence="1" key="1">
    <citation type="submission" date="2020-11" db="EMBL/GenBank/DDBJ databases">
        <title>Whole-genome analyses of Nonomuraea sp. K274.</title>
        <authorList>
            <person name="Veyisoglu A."/>
        </authorList>
    </citation>
    <scope>NUCLEOTIDE SEQUENCE</scope>
    <source>
        <strain evidence="1">K274</strain>
    </source>
</reference>
<sequence>MIPFNAVRSPAGDIVVFYVGAEPRLTSEQALAFADQLRALAAEPARTDTSLLVV</sequence>
<name>A0A931ACW1_9ACTN</name>
<dbReference type="EMBL" id="JADOGI010000054">
    <property type="protein sequence ID" value="MBF8187859.1"/>
    <property type="molecule type" value="Genomic_DNA"/>
</dbReference>
<proteinExistence type="predicted"/>
<comment type="caution">
    <text evidence="1">The sequence shown here is derived from an EMBL/GenBank/DDBJ whole genome shotgun (WGS) entry which is preliminary data.</text>
</comment>
<gene>
    <name evidence="1" type="ORF">ITP53_19385</name>
</gene>
<evidence type="ECO:0000313" key="1">
    <source>
        <dbReference type="EMBL" id="MBF8187859.1"/>
    </source>
</evidence>
<evidence type="ECO:0000313" key="2">
    <source>
        <dbReference type="Proteomes" id="UP000605361"/>
    </source>
</evidence>
<organism evidence="1 2">
    <name type="scientific">Nonomuraea cypriaca</name>
    <dbReference type="NCBI Taxonomy" id="1187855"/>
    <lineage>
        <taxon>Bacteria</taxon>
        <taxon>Bacillati</taxon>
        <taxon>Actinomycetota</taxon>
        <taxon>Actinomycetes</taxon>
        <taxon>Streptosporangiales</taxon>
        <taxon>Streptosporangiaceae</taxon>
        <taxon>Nonomuraea</taxon>
    </lineage>
</organism>